<dbReference type="Pfam" id="PF00300">
    <property type="entry name" value="His_Phos_1"/>
    <property type="match status" value="2"/>
</dbReference>
<dbReference type="InterPro" id="IPR051021">
    <property type="entry name" value="Mito_Ser/Thr_phosphatase"/>
</dbReference>
<evidence type="ECO:0000256" key="1">
    <source>
        <dbReference type="ARBA" id="ARBA00022801"/>
    </source>
</evidence>
<dbReference type="PANTHER" id="PTHR20935:SF0">
    <property type="entry name" value="SERINE_THREONINE-PROTEIN PHOSPHATASE PGAM5, MITOCHONDRIAL"/>
    <property type="match status" value="1"/>
</dbReference>
<proteinExistence type="predicted"/>
<dbReference type="Proteomes" id="UP000279372">
    <property type="component" value="Unassembled WGS sequence"/>
</dbReference>
<dbReference type="InterPro" id="IPR029033">
    <property type="entry name" value="His_PPase_superfam"/>
</dbReference>
<organism evidence="2 3">
    <name type="scientific">Pseudomonas syringae pv. philadelphi</name>
    <dbReference type="NCBI Taxonomy" id="251706"/>
    <lineage>
        <taxon>Bacteria</taxon>
        <taxon>Pseudomonadati</taxon>
        <taxon>Pseudomonadota</taxon>
        <taxon>Gammaproteobacteria</taxon>
        <taxon>Pseudomonadales</taxon>
        <taxon>Pseudomonadaceae</taxon>
        <taxon>Pseudomonas</taxon>
    </lineage>
</organism>
<dbReference type="CDD" id="cd07067">
    <property type="entry name" value="HP_PGM_like"/>
    <property type="match status" value="1"/>
</dbReference>
<dbReference type="AlphaFoldDB" id="A0A3M3ZIX3"/>
<dbReference type="SUPFAM" id="SSF53254">
    <property type="entry name" value="Phosphoglycerate mutase-like"/>
    <property type="match status" value="1"/>
</dbReference>
<dbReference type="SMART" id="SM00855">
    <property type="entry name" value="PGAM"/>
    <property type="match status" value="1"/>
</dbReference>
<keyword evidence="1" id="KW-0378">Hydrolase</keyword>
<accession>A0A3M3ZIX3</accession>
<dbReference type="PANTHER" id="PTHR20935">
    <property type="entry name" value="PHOSPHOGLYCERATE MUTASE-RELATED"/>
    <property type="match status" value="1"/>
</dbReference>
<evidence type="ECO:0000313" key="2">
    <source>
        <dbReference type="EMBL" id="RMO94592.1"/>
    </source>
</evidence>
<sequence length="258" mass="28358">MDSSPASLITSPDLQRTETTTDVGSIYLIRHGQASFGADDYDVLSPVGIRQAQVLGAHLVDMGLTFDRCLSGELLRQKDTARHALAQYAEAGLEVPLIETDSAFDEFDAEGVIRALIPAVLDEEPDALNILRNAAEDRVGFQRLFTLITQRWLSGRHDTPELQSWAAFVARVQAGLSRMLESASAHERIAVFTSGGTITALLHLITGMPAAQAVELHWHIVNASLHQLKFKGNQVSLVSFNSYTHLQLLKTPELITYR</sequence>
<name>A0A3M3ZIX3_9PSED</name>
<evidence type="ECO:0000313" key="3">
    <source>
        <dbReference type="Proteomes" id="UP000279372"/>
    </source>
</evidence>
<reference evidence="2 3" key="1">
    <citation type="submission" date="2018-08" db="EMBL/GenBank/DDBJ databases">
        <title>Recombination of ecologically and evolutionarily significant loci maintains genetic cohesion in the Pseudomonas syringae species complex.</title>
        <authorList>
            <person name="Dillon M."/>
            <person name="Thakur S."/>
            <person name="Almeida R.N.D."/>
            <person name="Weir B.S."/>
            <person name="Guttman D.S."/>
        </authorList>
    </citation>
    <scope>NUCLEOTIDE SEQUENCE [LARGE SCALE GENOMIC DNA]</scope>
    <source>
        <strain evidence="2 3">ICMP 8902</strain>
    </source>
</reference>
<dbReference type="InterPro" id="IPR013078">
    <property type="entry name" value="His_Pase_superF_clade-1"/>
</dbReference>
<dbReference type="Gene3D" id="3.40.50.1240">
    <property type="entry name" value="Phosphoglycerate mutase-like"/>
    <property type="match status" value="1"/>
</dbReference>
<dbReference type="EMBL" id="RBQB01000071">
    <property type="protein sequence ID" value="RMO94592.1"/>
    <property type="molecule type" value="Genomic_DNA"/>
</dbReference>
<dbReference type="GO" id="GO:0016787">
    <property type="term" value="F:hydrolase activity"/>
    <property type="evidence" value="ECO:0007669"/>
    <property type="project" value="UniProtKB-KW"/>
</dbReference>
<gene>
    <name evidence="2" type="ORF">ALQ33_05186</name>
</gene>
<protein>
    <submittedName>
        <fullName evidence="2">Phosphoglycerate/bisphosphoglycerate mutase</fullName>
    </submittedName>
</protein>
<comment type="caution">
    <text evidence="2">The sequence shown here is derived from an EMBL/GenBank/DDBJ whole genome shotgun (WGS) entry which is preliminary data.</text>
</comment>